<sequence>MSGSNVRQVPDVTPAVLHIHHQDGLFQNSFQTKSNYIIHPQWISEAKTNRQPEPLVRRPWPWEQPRFKTDYQMFVNSEKAVSLSDGPRERNEISNHRQRVPDVSFPASPPYFVRNPLMNERIQTNVTFYF</sequence>
<dbReference type="Proteomes" id="UP000076420">
    <property type="component" value="Unassembled WGS sequence"/>
</dbReference>
<evidence type="ECO:0000313" key="3">
    <source>
        <dbReference type="Proteomes" id="UP000076420"/>
    </source>
</evidence>
<dbReference type="EnsemblMetazoa" id="BGLB025266-RA">
    <property type="protein sequence ID" value="BGLB025266-PA"/>
    <property type="gene ID" value="BGLB025266"/>
</dbReference>
<dbReference type="OrthoDB" id="6140402at2759"/>
<dbReference type="VEuPathDB" id="VectorBase:BGLB025266"/>
<dbReference type="AlphaFoldDB" id="A0A2C9KZI3"/>
<protein>
    <submittedName>
        <fullName evidence="2">Uncharacterized protein</fullName>
    </submittedName>
</protein>
<feature type="compositionally biased region" description="Basic and acidic residues" evidence="1">
    <location>
        <begin position="86"/>
        <end position="95"/>
    </location>
</feature>
<evidence type="ECO:0000256" key="1">
    <source>
        <dbReference type="SAM" id="MobiDB-lite"/>
    </source>
</evidence>
<feature type="region of interest" description="Disordered" evidence="1">
    <location>
        <begin position="79"/>
        <end position="100"/>
    </location>
</feature>
<organism evidence="2 3">
    <name type="scientific">Biomphalaria glabrata</name>
    <name type="common">Bloodfluke planorb</name>
    <name type="synonym">Freshwater snail</name>
    <dbReference type="NCBI Taxonomy" id="6526"/>
    <lineage>
        <taxon>Eukaryota</taxon>
        <taxon>Metazoa</taxon>
        <taxon>Spiralia</taxon>
        <taxon>Lophotrochozoa</taxon>
        <taxon>Mollusca</taxon>
        <taxon>Gastropoda</taxon>
        <taxon>Heterobranchia</taxon>
        <taxon>Euthyneura</taxon>
        <taxon>Panpulmonata</taxon>
        <taxon>Hygrophila</taxon>
        <taxon>Lymnaeoidea</taxon>
        <taxon>Planorbidae</taxon>
        <taxon>Biomphalaria</taxon>
    </lineage>
</organism>
<reference evidence="2" key="1">
    <citation type="submission" date="2020-05" db="UniProtKB">
        <authorList>
            <consortium name="EnsemblMetazoa"/>
        </authorList>
    </citation>
    <scope>IDENTIFICATION</scope>
    <source>
        <strain evidence="2">BB02</strain>
    </source>
</reference>
<dbReference type="VEuPathDB" id="VectorBase:BGLAX_042089"/>
<gene>
    <name evidence="2" type="primary">106077519</name>
</gene>
<name>A0A2C9KZI3_BIOGL</name>
<proteinExistence type="predicted"/>
<dbReference type="KEGG" id="bgt:106077519"/>
<accession>A0A2C9KZI3</accession>
<evidence type="ECO:0000313" key="2">
    <source>
        <dbReference type="EnsemblMetazoa" id="BGLB025266-PA"/>
    </source>
</evidence>